<organism evidence="2 3">
    <name type="scientific">Chthoniobacter flavus Ellin428</name>
    <dbReference type="NCBI Taxonomy" id="497964"/>
    <lineage>
        <taxon>Bacteria</taxon>
        <taxon>Pseudomonadati</taxon>
        <taxon>Verrucomicrobiota</taxon>
        <taxon>Spartobacteria</taxon>
        <taxon>Chthoniobacterales</taxon>
        <taxon>Chthoniobacteraceae</taxon>
        <taxon>Chthoniobacter</taxon>
    </lineage>
</organism>
<name>B4D5S2_9BACT</name>
<accession>B4D5S2</accession>
<dbReference type="RefSeq" id="WP_006981585.1">
    <property type="nucleotide sequence ID" value="NZ_ABVL01000014.1"/>
</dbReference>
<evidence type="ECO:0000313" key="2">
    <source>
        <dbReference type="EMBL" id="EDY18125.1"/>
    </source>
</evidence>
<feature type="compositionally biased region" description="Low complexity" evidence="1">
    <location>
        <begin position="111"/>
        <end position="129"/>
    </location>
</feature>
<dbReference type="EMBL" id="ABVL01000014">
    <property type="protein sequence ID" value="EDY18125.1"/>
    <property type="molecule type" value="Genomic_DNA"/>
</dbReference>
<dbReference type="Pfam" id="PF08899">
    <property type="entry name" value="DUF1844"/>
    <property type="match status" value="1"/>
</dbReference>
<comment type="caution">
    <text evidence="2">The sequence shown here is derived from an EMBL/GenBank/DDBJ whole genome shotgun (WGS) entry which is preliminary data.</text>
</comment>
<feature type="region of interest" description="Disordered" evidence="1">
    <location>
        <begin position="98"/>
        <end position="153"/>
    </location>
</feature>
<dbReference type="Proteomes" id="UP000005824">
    <property type="component" value="Unassembled WGS sequence"/>
</dbReference>
<reference evidence="2 3" key="1">
    <citation type="journal article" date="2011" name="J. Bacteriol.">
        <title>Genome sequence of Chthoniobacter flavus Ellin428, an aerobic heterotrophic soil bacterium.</title>
        <authorList>
            <person name="Kant R."/>
            <person name="van Passel M.W."/>
            <person name="Palva A."/>
            <person name="Lucas S."/>
            <person name="Lapidus A."/>
            <person name="Glavina Del Rio T."/>
            <person name="Dalin E."/>
            <person name="Tice H."/>
            <person name="Bruce D."/>
            <person name="Goodwin L."/>
            <person name="Pitluck S."/>
            <person name="Larimer F.W."/>
            <person name="Land M.L."/>
            <person name="Hauser L."/>
            <person name="Sangwan P."/>
            <person name="de Vos W.M."/>
            <person name="Janssen P.H."/>
            <person name="Smidt H."/>
        </authorList>
    </citation>
    <scope>NUCLEOTIDE SEQUENCE [LARGE SCALE GENOMIC DNA]</scope>
    <source>
        <strain evidence="2 3">Ellin428</strain>
    </source>
</reference>
<dbReference type="InParanoid" id="B4D5S2"/>
<sequence length="153" mass="16282">MAEVQTRTDAGEMTQIFVEFVMMQAQNTALCLGQITDPRVGQPQVNIPLAKMFIDQLAVIQAKTAGNLLPDEQKVIDSALEQMEAAFVHVVARTEGYHPGESLAPEDDAPEASPEASAPAVEAPAAEAPAPAPAPEAPQPEESRKRFSKSYGA</sequence>
<dbReference type="STRING" id="497964.CfE428DRAFT_4261"/>
<keyword evidence="3" id="KW-1185">Reference proteome</keyword>
<gene>
    <name evidence="2" type="ORF">CfE428DRAFT_4261</name>
</gene>
<evidence type="ECO:0000313" key="3">
    <source>
        <dbReference type="Proteomes" id="UP000005824"/>
    </source>
</evidence>
<proteinExistence type="predicted"/>
<evidence type="ECO:0008006" key="4">
    <source>
        <dbReference type="Google" id="ProtNLM"/>
    </source>
</evidence>
<dbReference type="AlphaFoldDB" id="B4D5S2"/>
<dbReference type="InterPro" id="IPR014995">
    <property type="entry name" value="DUF1844"/>
</dbReference>
<protein>
    <recommendedName>
        <fullName evidence="4">DUF1844 domain-containing protein</fullName>
    </recommendedName>
</protein>
<evidence type="ECO:0000256" key="1">
    <source>
        <dbReference type="SAM" id="MobiDB-lite"/>
    </source>
</evidence>